<dbReference type="RefSeq" id="WP_219315526.1">
    <property type="nucleotide sequence ID" value="NZ_JAHWYN010000001.1"/>
</dbReference>
<feature type="transmembrane region" description="Helical" evidence="1">
    <location>
        <begin position="275"/>
        <end position="295"/>
    </location>
</feature>
<gene>
    <name evidence="3" type="ORF">KZH69_00650</name>
</gene>
<sequence>MTNTYKPIEDTKRTTIVDILRGWALLGVVIGNYIDYKYIGSAVGPNTKNAFSQVLSDIHEYFLAAKSWTLLSILFGYGFAILIQNVESKGKNPVGFFVWRMLILFVLAFLNSAIWLGDILKDYAFLGLVLLLFYKCSAKTILRISLFLLLIIPFVTGYVNTIEYAVPDVFTDTKYLQLYHSNNWLDVFKFNLWGTFYGQMVNPGYAITCHVVMFACMLLGFYAQKTNFFNRLPELKKVLKKIFFINLCIALVLITIFKITMSYQLLFPTYFKPGYWLVLSTMLSIASGICMLYTHNKLQTVFGYFRLSGKMTLTNYIVQNLLATLIFSGIGLKIYNTLPFWFYFVLAVLVFIIQLFVSKWWLSKFNYGPVEWLWRVLSYRKVFPFKKITSELVSKEADAVAIEV</sequence>
<name>A0ABS6XSW6_9FLAO</name>
<keyword evidence="1" id="KW-1133">Transmembrane helix</keyword>
<accession>A0ABS6XSW6</accession>
<dbReference type="InterPro" id="IPR007349">
    <property type="entry name" value="DUF418"/>
</dbReference>
<feature type="transmembrane region" description="Helical" evidence="1">
    <location>
        <begin position="123"/>
        <end position="142"/>
    </location>
</feature>
<proteinExistence type="predicted"/>
<keyword evidence="1" id="KW-0472">Membrane</keyword>
<keyword evidence="4" id="KW-1185">Reference proteome</keyword>
<feature type="transmembrane region" description="Helical" evidence="1">
    <location>
        <begin position="147"/>
        <end position="166"/>
    </location>
</feature>
<dbReference type="PANTHER" id="PTHR30590:SF3">
    <property type="entry name" value="HYPOTHETICAL MEMBRANE SPANNING PROTEIN"/>
    <property type="match status" value="1"/>
</dbReference>
<protein>
    <submittedName>
        <fullName evidence="3">DUF418 domain-containing protein</fullName>
    </submittedName>
</protein>
<comment type="caution">
    <text evidence="3">The sequence shown here is derived from an EMBL/GenBank/DDBJ whole genome shotgun (WGS) entry which is preliminary data.</text>
</comment>
<feature type="transmembrane region" description="Helical" evidence="1">
    <location>
        <begin position="243"/>
        <end position="263"/>
    </location>
</feature>
<feature type="transmembrane region" description="Helical" evidence="1">
    <location>
        <begin position="204"/>
        <end position="223"/>
    </location>
</feature>
<dbReference type="Proteomes" id="UP000812031">
    <property type="component" value="Unassembled WGS sequence"/>
</dbReference>
<evidence type="ECO:0000259" key="2">
    <source>
        <dbReference type="Pfam" id="PF04235"/>
    </source>
</evidence>
<dbReference type="Pfam" id="PF04235">
    <property type="entry name" value="DUF418"/>
    <property type="match status" value="1"/>
</dbReference>
<keyword evidence="1" id="KW-0812">Transmembrane</keyword>
<dbReference type="InterPro" id="IPR052529">
    <property type="entry name" value="Bact_Transport_Assoc"/>
</dbReference>
<reference evidence="3 4" key="1">
    <citation type="submission" date="2021-07" db="EMBL/GenBank/DDBJ databases">
        <title>Flavobacterium sp. nov. isolated from sediment on the Taihu Lake.</title>
        <authorList>
            <person name="Qu J.-H."/>
        </authorList>
    </citation>
    <scope>NUCLEOTIDE SEQUENCE [LARGE SCALE GENOMIC DNA]</scope>
    <source>
        <strain evidence="3 4">NAS39</strain>
    </source>
</reference>
<organism evidence="3 4">
    <name type="scientific">Flavobacterium taihuense</name>
    <dbReference type="NCBI Taxonomy" id="2857508"/>
    <lineage>
        <taxon>Bacteria</taxon>
        <taxon>Pseudomonadati</taxon>
        <taxon>Bacteroidota</taxon>
        <taxon>Flavobacteriia</taxon>
        <taxon>Flavobacteriales</taxon>
        <taxon>Flavobacteriaceae</taxon>
        <taxon>Flavobacterium</taxon>
    </lineage>
</organism>
<feature type="domain" description="DUF418" evidence="2">
    <location>
        <begin position="225"/>
        <end position="381"/>
    </location>
</feature>
<dbReference type="EMBL" id="JAHWYN010000001">
    <property type="protein sequence ID" value="MBW4358984.1"/>
    <property type="molecule type" value="Genomic_DNA"/>
</dbReference>
<evidence type="ECO:0000313" key="3">
    <source>
        <dbReference type="EMBL" id="MBW4358984.1"/>
    </source>
</evidence>
<evidence type="ECO:0000313" key="4">
    <source>
        <dbReference type="Proteomes" id="UP000812031"/>
    </source>
</evidence>
<dbReference type="PANTHER" id="PTHR30590">
    <property type="entry name" value="INNER MEMBRANE PROTEIN"/>
    <property type="match status" value="1"/>
</dbReference>
<feature type="transmembrane region" description="Helical" evidence="1">
    <location>
        <begin position="61"/>
        <end position="82"/>
    </location>
</feature>
<feature type="transmembrane region" description="Helical" evidence="1">
    <location>
        <begin position="94"/>
        <end position="117"/>
    </location>
</feature>
<evidence type="ECO:0000256" key="1">
    <source>
        <dbReference type="SAM" id="Phobius"/>
    </source>
</evidence>
<feature type="transmembrane region" description="Helical" evidence="1">
    <location>
        <begin position="316"/>
        <end position="335"/>
    </location>
</feature>
<feature type="transmembrane region" description="Helical" evidence="1">
    <location>
        <begin position="341"/>
        <end position="362"/>
    </location>
</feature>